<dbReference type="PROSITE" id="PS01219">
    <property type="entry name" value="AMMONIUM_TRANSP"/>
    <property type="match status" value="1"/>
</dbReference>
<evidence type="ECO:0000256" key="8">
    <source>
        <dbReference type="ARBA" id="ARBA00050025"/>
    </source>
</evidence>
<feature type="transmembrane region" description="Helical" evidence="9">
    <location>
        <begin position="53"/>
        <end position="72"/>
    </location>
</feature>
<dbReference type="EMBL" id="LS483468">
    <property type="protein sequence ID" value="SQI28873.1"/>
    <property type="molecule type" value="Genomic_DNA"/>
</dbReference>
<gene>
    <name evidence="12" type="primary">amt_1</name>
    <name evidence="12" type="ORF">NCTC10994_00626</name>
</gene>
<evidence type="ECO:0000259" key="11">
    <source>
        <dbReference type="Pfam" id="PF00909"/>
    </source>
</evidence>
<dbReference type="SUPFAM" id="SSF111352">
    <property type="entry name" value="Ammonium transporter"/>
    <property type="match status" value="1"/>
</dbReference>
<dbReference type="InterPro" id="IPR029020">
    <property type="entry name" value="Ammonium/urea_transptr"/>
</dbReference>
<proteinExistence type="inferred from homology"/>
<evidence type="ECO:0000256" key="9">
    <source>
        <dbReference type="RuleBase" id="RU362002"/>
    </source>
</evidence>
<feature type="transmembrane region" description="Helical" evidence="9">
    <location>
        <begin position="17"/>
        <end position="41"/>
    </location>
</feature>
<keyword evidence="6 9" id="KW-0472">Membrane</keyword>
<dbReference type="AlphaFoldDB" id="A0A2X4TPN7"/>
<feature type="transmembrane region" description="Helical" evidence="9">
    <location>
        <begin position="273"/>
        <end position="292"/>
    </location>
</feature>
<evidence type="ECO:0000256" key="4">
    <source>
        <dbReference type="ARBA" id="ARBA00022692"/>
    </source>
</evidence>
<feature type="transmembrane region" description="Helical" evidence="9">
    <location>
        <begin position="368"/>
        <end position="394"/>
    </location>
</feature>
<dbReference type="PANTHER" id="PTHR43029">
    <property type="entry name" value="AMMONIUM TRANSPORTER MEP2"/>
    <property type="match status" value="1"/>
</dbReference>
<evidence type="ECO:0000313" key="12">
    <source>
        <dbReference type="EMBL" id="SQI28873.1"/>
    </source>
</evidence>
<feature type="transmembrane region" description="Helical" evidence="9">
    <location>
        <begin position="298"/>
        <end position="317"/>
    </location>
</feature>
<dbReference type="PANTHER" id="PTHR43029:SF10">
    <property type="entry name" value="AMMONIUM TRANSPORTER MEP2"/>
    <property type="match status" value="1"/>
</dbReference>
<sequence length="542" mass="56450">MTSTTLSQDVINSGDTAWVLVCAALVLFMTPGLAFFYAGMVSKRNTLVMLQQNLIGLGIISLTWFAFGYSIAFGNDRGNGVIADLGFVALTNIDDAPKPDLHVVTETVAIPTLAFFAYQLMFAIITPALATGAVANRLKAFGWAVFIAIWSVIVYAPVAHWLWAPAGWLTKMGAQDWAGGMVVHASAGAAALGLLIVLGRRKVRPNRAPLPHSVPLVIVGAGILWFGWFGFNAGDGLQANGVAAQALVNTQLAGATAMLVWLVFERYREGHSTVLGAVTGAVAGLATITPAAGYVSSWAAVVIGALAGVVCYLALGLKRLLHVDDALDVLAVHFVGGVFGTLCVGFFGEEAINSIGRDGLFHGGGLTLLGYQVVALASVIAYALVLTLVIAFAIEKTIGLRVSAEEEEHLDLSQQGMSAYQEGPTPPDPAADGATVSGAPKPLEPGNTLYLVTAVLDSAGAAGVEREVLAAGARRAMLSEVSVTTASSVDQMVRGQKRTVDVTPRVRAEILTPAESLTNVRSALSALGDDLVEMTVVPVESG</sequence>
<dbReference type="InterPro" id="IPR024041">
    <property type="entry name" value="NH4_transpt_AmtB-like_dom"/>
</dbReference>
<feature type="region of interest" description="Disordered" evidence="10">
    <location>
        <begin position="414"/>
        <end position="439"/>
    </location>
</feature>
<feature type="transmembrane region" description="Helical" evidence="9">
    <location>
        <begin position="141"/>
        <end position="162"/>
    </location>
</feature>
<evidence type="ECO:0000256" key="6">
    <source>
        <dbReference type="ARBA" id="ARBA00023136"/>
    </source>
</evidence>
<comment type="subcellular location">
    <subcellularLocation>
        <location evidence="9">Cell membrane</location>
        <topology evidence="9">Multi-pass membrane protein</topology>
    </subcellularLocation>
    <subcellularLocation>
        <location evidence="1">Membrane</location>
        <topology evidence="1">Multi-pass membrane protein</topology>
    </subcellularLocation>
</comment>
<feature type="transmembrane region" description="Helical" evidence="9">
    <location>
        <begin position="177"/>
        <end position="198"/>
    </location>
</feature>
<keyword evidence="5 9" id="KW-1133">Transmembrane helix</keyword>
<dbReference type="KEGG" id="rcr:NCTC10994_00626"/>
<evidence type="ECO:0000256" key="5">
    <source>
        <dbReference type="ARBA" id="ARBA00022989"/>
    </source>
</evidence>
<evidence type="ECO:0000313" key="13">
    <source>
        <dbReference type="Proteomes" id="UP000249091"/>
    </source>
</evidence>
<comment type="similarity">
    <text evidence="2 9">Belongs to the ammonia transporter channel (TC 1.A.11.2) family.</text>
</comment>
<dbReference type="InterPro" id="IPR018047">
    <property type="entry name" value="Ammonium_transpt_CS"/>
</dbReference>
<dbReference type="GO" id="GO:0008519">
    <property type="term" value="F:ammonium channel activity"/>
    <property type="evidence" value="ECO:0007669"/>
    <property type="project" value="InterPro"/>
</dbReference>
<feature type="transmembrane region" description="Helical" evidence="9">
    <location>
        <begin position="243"/>
        <end position="264"/>
    </location>
</feature>
<evidence type="ECO:0000256" key="2">
    <source>
        <dbReference type="ARBA" id="ARBA00005887"/>
    </source>
</evidence>
<feature type="transmembrane region" description="Helical" evidence="9">
    <location>
        <begin position="210"/>
        <end position="231"/>
    </location>
</feature>
<accession>A0A2X4TPN7</accession>
<dbReference type="InterPro" id="IPR001905">
    <property type="entry name" value="Ammonium_transpt"/>
</dbReference>
<keyword evidence="4 9" id="KW-0812">Transmembrane</keyword>
<organism evidence="12 13">
    <name type="scientific">Rhodococcus coprophilus</name>
    <dbReference type="NCBI Taxonomy" id="38310"/>
    <lineage>
        <taxon>Bacteria</taxon>
        <taxon>Bacillati</taxon>
        <taxon>Actinomycetota</taxon>
        <taxon>Actinomycetes</taxon>
        <taxon>Mycobacteriales</taxon>
        <taxon>Nocardiaceae</taxon>
        <taxon>Rhodococcus</taxon>
    </lineage>
</organism>
<dbReference type="Gene3D" id="1.10.3430.10">
    <property type="entry name" value="Ammonium transporter AmtB like domains"/>
    <property type="match status" value="1"/>
</dbReference>
<protein>
    <recommendedName>
        <fullName evidence="8 9">Ammonium transporter</fullName>
    </recommendedName>
</protein>
<keyword evidence="7 9" id="KW-0924">Ammonia transport</keyword>
<evidence type="ECO:0000256" key="10">
    <source>
        <dbReference type="SAM" id="MobiDB-lite"/>
    </source>
</evidence>
<evidence type="ECO:0000256" key="3">
    <source>
        <dbReference type="ARBA" id="ARBA00022448"/>
    </source>
</evidence>
<keyword evidence="13" id="KW-1185">Reference proteome</keyword>
<dbReference type="GO" id="GO:0005886">
    <property type="term" value="C:plasma membrane"/>
    <property type="evidence" value="ECO:0007669"/>
    <property type="project" value="UniProtKB-SubCell"/>
</dbReference>
<dbReference type="Proteomes" id="UP000249091">
    <property type="component" value="Chromosome 1"/>
</dbReference>
<dbReference type="RefSeq" id="WP_111731570.1">
    <property type="nucleotide sequence ID" value="NZ_JAFBBL010000001.1"/>
</dbReference>
<keyword evidence="3 9" id="KW-0813">Transport</keyword>
<evidence type="ECO:0000256" key="7">
    <source>
        <dbReference type="ARBA" id="ARBA00023177"/>
    </source>
</evidence>
<feature type="transmembrane region" description="Helical" evidence="9">
    <location>
        <begin position="329"/>
        <end position="348"/>
    </location>
</feature>
<dbReference type="NCBIfam" id="TIGR00836">
    <property type="entry name" value="amt"/>
    <property type="match status" value="1"/>
</dbReference>
<evidence type="ECO:0000256" key="1">
    <source>
        <dbReference type="ARBA" id="ARBA00004141"/>
    </source>
</evidence>
<dbReference type="Pfam" id="PF00909">
    <property type="entry name" value="Ammonium_transp"/>
    <property type="match status" value="1"/>
</dbReference>
<feature type="transmembrane region" description="Helical" evidence="9">
    <location>
        <begin position="108"/>
        <end position="129"/>
    </location>
</feature>
<reference evidence="12 13" key="1">
    <citation type="submission" date="2018-06" db="EMBL/GenBank/DDBJ databases">
        <authorList>
            <consortium name="Pathogen Informatics"/>
            <person name="Doyle S."/>
        </authorList>
    </citation>
    <scope>NUCLEOTIDE SEQUENCE [LARGE SCALE GENOMIC DNA]</scope>
    <source>
        <strain evidence="12 13">NCTC10994</strain>
    </source>
</reference>
<name>A0A2X4TPN7_9NOCA</name>
<dbReference type="STRING" id="1219011.GCA_001895045_00346"/>
<feature type="domain" description="Ammonium transporter AmtB-like" evidence="11">
    <location>
        <begin position="17"/>
        <end position="420"/>
    </location>
</feature>